<evidence type="ECO:0000313" key="3">
    <source>
        <dbReference type="Proteomes" id="UP000027946"/>
    </source>
</evidence>
<evidence type="ECO:0000259" key="1">
    <source>
        <dbReference type="Pfam" id="PF11823"/>
    </source>
</evidence>
<dbReference type="STRING" id="1121324.CLIT_4c01920"/>
<sequence>MVEYVAVFFTHSGAIKYDKFLNGENIHSELMPVPRKLSSNCGIGVKFSYEGDVSTLLCDDIEKLFKSTLPKEYSLVYENDQ</sequence>
<reference evidence="2 3" key="1">
    <citation type="submission" date="2014-03" db="EMBL/GenBank/DDBJ databases">
        <title>Genome sequence of Clostridium litorale W6, DSM 5388.</title>
        <authorList>
            <person name="Poehlein A."/>
            <person name="Jagirdar A."/>
            <person name="Khonsari B."/>
            <person name="Chibani C.M."/>
            <person name="Gutierrez Gutierrez D.A."/>
            <person name="Davydova E."/>
            <person name="Alghaithi H.S."/>
            <person name="Nair K.P."/>
            <person name="Dhamotharan K."/>
            <person name="Chandran L."/>
            <person name="G W."/>
            <person name="Daniel R."/>
        </authorList>
    </citation>
    <scope>NUCLEOTIDE SEQUENCE [LARGE SCALE GENOMIC DNA]</scope>
    <source>
        <strain evidence="2 3">W6</strain>
    </source>
</reference>
<feature type="domain" description="Putative Se/S carrier protein-like" evidence="1">
    <location>
        <begin position="3"/>
        <end position="50"/>
    </location>
</feature>
<name>A0A069RH38_PEPLI</name>
<protein>
    <recommendedName>
        <fullName evidence="1">Putative Se/S carrier protein-like domain-containing protein</fullName>
    </recommendedName>
</protein>
<dbReference type="Pfam" id="PF11823">
    <property type="entry name" value="Se_S_carrier"/>
    <property type="match status" value="1"/>
</dbReference>
<dbReference type="Proteomes" id="UP000027946">
    <property type="component" value="Unassembled WGS sequence"/>
</dbReference>
<dbReference type="EMBL" id="JJMM01000004">
    <property type="protein sequence ID" value="KDR96354.1"/>
    <property type="molecule type" value="Genomic_DNA"/>
</dbReference>
<organism evidence="2 3">
    <name type="scientific">Peptoclostridium litorale DSM 5388</name>
    <dbReference type="NCBI Taxonomy" id="1121324"/>
    <lineage>
        <taxon>Bacteria</taxon>
        <taxon>Bacillati</taxon>
        <taxon>Bacillota</taxon>
        <taxon>Clostridia</taxon>
        <taxon>Peptostreptococcales</taxon>
        <taxon>Peptoclostridiaceae</taxon>
        <taxon>Peptoclostridium</taxon>
    </lineage>
</organism>
<dbReference type="RefSeq" id="WP_038262220.1">
    <property type="nucleotide sequence ID" value="NZ_FSRH01000013.1"/>
</dbReference>
<gene>
    <name evidence="2" type="ORF">CLIT_4c01920</name>
</gene>
<dbReference type="eggNOG" id="ENOG5033E1T">
    <property type="taxonomic scope" value="Bacteria"/>
</dbReference>
<accession>A0A069RH38</accession>
<dbReference type="OrthoDB" id="3192849at2"/>
<dbReference type="InterPro" id="IPR021778">
    <property type="entry name" value="Se/S_carrier-like"/>
</dbReference>
<proteinExistence type="predicted"/>
<keyword evidence="3" id="KW-1185">Reference proteome</keyword>
<dbReference type="AlphaFoldDB" id="A0A069RH38"/>
<comment type="caution">
    <text evidence="2">The sequence shown here is derived from an EMBL/GenBank/DDBJ whole genome shotgun (WGS) entry which is preliminary data.</text>
</comment>
<evidence type="ECO:0000313" key="2">
    <source>
        <dbReference type="EMBL" id="KDR96354.1"/>
    </source>
</evidence>